<evidence type="ECO:0000256" key="4">
    <source>
        <dbReference type="ARBA" id="ARBA00032089"/>
    </source>
</evidence>
<proteinExistence type="inferred from homology"/>
<evidence type="ECO:0000313" key="9">
    <source>
        <dbReference type="EMBL" id="CAB4853145.1"/>
    </source>
</evidence>
<reference evidence="10" key="1">
    <citation type="submission" date="2020-05" db="EMBL/GenBank/DDBJ databases">
        <authorList>
            <person name="Chiriac C."/>
            <person name="Salcher M."/>
            <person name="Ghai R."/>
            <person name="Kavagutti S V."/>
        </authorList>
    </citation>
    <scope>NUCLEOTIDE SEQUENCE</scope>
</reference>
<dbReference type="PIRSF" id="PIRSF038471">
    <property type="entry name" value="MreC"/>
    <property type="match status" value="1"/>
</dbReference>
<evidence type="ECO:0000256" key="2">
    <source>
        <dbReference type="ARBA" id="ARBA00013855"/>
    </source>
</evidence>
<evidence type="ECO:0000313" key="11">
    <source>
        <dbReference type="EMBL" id="CAB4994291.1"/>
    </source>
</evidence>
<evidence type="ECO:0000256" key="1">
    <source>
        <dbReference type="ARBA" id="ARBA00009369"/>
    </source>
</evidence>
<dbReference type="PANTHER" id="PTHR34138:SF1">
    <property type="entry name" value="CELL SHAPE-DETERMINING PROTEIN MREC"/>
    <property type="match status" value="1"/>
</dbReference>
<protein>
    <recommendedName>
        <fullName evidence="2">Cell shape-determining protein MreC</fullName>
    </recommendedName>
    <alternativeName>
        <fullName evidence="4">Cell shape protein MreC</fullName>
    </alternativeName>
</protein>
<dbReference type="GO" id="GO:0008360">
    <property type="term" value="P:regulation of cell shape"/>
    <property type="evidence" value="ECO:0007669"/>
    <property type="project" value="UniProtKB-KW"/>
</dbReference>
<dbReference type="Pfam" id="PF04085">
    <property type="entry name" value="MreC"/>
    <property type="match status" value="1"/>
</dbReference>
<dbReference type="EMBL" id="CAFBIY010000206">
    <property type="protein sequence ID" value="CAB4853145.1"/>
    <property type="molecule type" value="Genomic_DNA"/>
</dbReference>
<dbReference type="InterPro" id="IPR042177">
    <property type="entry name" value="Cell/Rod_1"/>
</dbReference>
<dbReference type="PANTHER" id="PTHR34138">
    <property type="entry name" value="CELL SHAPE-DETERMINING PROTEIN MREC"/>
    <property type="match status" value="1"/>
</dbReference>
<comment type="similarity">
    <text evidence="1">Belongs to the MreC family.</text>
</comment>
<dbReference type="Gene3D" id="2.40.10.350">
    <property type="entry name" value="Rod shape-determining protein MreC, domain 2"/>
    <property type="match status" value="1"/>
</dbReference>
<name>A0A6J7JSE1_9ZZZZ</name>
<evidence type="ECO:0000256" key="3">
    <source>
        <dbReference type="ARBA" id="ARBA00022960"/>
    </source>
</evidence>
<evidence type="ECO:0000259" key="5">
    <source>
        <dbReference type="Pfam" id="PF04085"/>
    </source>
</evidence>
<evidence type="ECO:0000313" key="10">
    <source>
        <dbReference type="EMBL" id="CAB4946286.1"/>
    </source>
</evidence>
<dbReference type="Gene3D" id="2.40.10.340">
    <property type="entry name" value="Rod shape-determining protein MreC, domain 1"/>
    <property type="match status" value="2"/>
</dbReference>
<dbReference type="InterPro" id="IPR055342">
    <property type="entry name" value="MreC_beta-barrel_core"/>
</dbReference>
<dbReference type="EMBL" id="CAEZYF010000025">
    <property type="protein sequence ID" value="CAB4741209.1"/>
    <property type="molecule type" value="Genomic_DNA"/>
</dbReference>
<organism evidence="10">
    <name type="scientific">freshwater metagenome</name>
    <dbReference type="NCBI Taxonomy" id="449393"/>
    <lineage>
        <taxon>unclassified sequences</taxon>
        <taxon>metagenomes</taxon>
        <taxon>ecological metagenomes</taxon>
    </lineage>
</organism>
<evidence type="ECO:0000313" key="8">
    <source>
        <dbReference type="EMBL" id="CAB4826863.1"/>
    </source>
</evidence>
<accession>A0A6J7JSE1</accession>
<evidence type="ECO:0000313" key="7">
    <source>
        <dbReference type="EMBL" id="CAB4741209.1"/>
    </source>
</evidence>
<dbReference type="AlphaFoldDB" id="A0A6J7JSE1"/>
<dbReference type="EMBL" id="CAFBMT010000017">
    <property type="protein sequence ID" value="CAB4946286.1"/>
    <property type="molecule type" value="Genomic_DNA"/>
</dbReference>
<gene>
    <name evidence="7" type="ORF">UFOPK2656_02917</name>
    <name evidence="8" type="ORF">UFOPK3099_01748</name>
    <name evidence="9" type="ORF">UFOPK3267_02670</name>
    <name evidence="10" type="ORF">UFOPK3651_02537</name>
    <name evidence="11" type="ORF">UFOPK3931_01684</name>
    <name evidence="6" type="ORF">UFOPK4189_02718</name>
</gene>
<sequence>MFSSLSRRRIVLLVVLTCLLLITLDKQGNPIIDRARRAFDILLSPADTATRAIVLPVERAWYGVSNYHDLERENAVLRDQIEHMKGSDIEARSAVLQYRELLKLDQLPSKWSYNVVTAEVVGASPGNYEQTVEIGVGSESGVEVGMPVTDGAGLIGRITRVYPSRSIVLLITDPTFAISARVLSTDDQVSTGDATTGATSTTVAPVPVVDPTVTDPLGPVAQATTTLPPVVRETGMLEGRGPRLTLVLRFTDNNSALTSLKVGAVVDTSGGTSSLAPQGIPIGIITAITRQSGNSTTLVEVRPNADLRRLNFVAVVLFKPNQQAIGG</sequence>
<dbReference type="InterPro" id="IPR042175">
    <property type="entry name" value="Cell/Rod_MreC_2"/>
</dbReference>
<dbReference type="EMBL" id="CAFAAV010000140">
    <property type="protein sequence ID" value="CAB4826863.1"/>
    <property type="molecule type" value="Genomic_DNA"/>
</dbReference>
<dbReference type="GO" id="GO:0005886">
    <property type="term" value="C:plasma membrane"/>
    <property type="evidence" value="ECO:0007669"/>
    <property type="project" value="TreeGrafter"/>
</dbReference>
<dbReference type="EMBL" id="CAFBOL010000043">
    <property type="protein sequence ID" value="CAB4994291.1"/>
    <property type="molecule type" value="Genomic_DNA"/>
</dbReference>
<keyword evidence="3" id="KW-0133">Cell shape</keyword>
<feature type="domain" description="Rod shape-determining protein MreC beta-barrel core" evidence="5">
    <location>
        <begin position="120"/>
        <end position="316"/>
    </location>
</feature>
<evidence type="ECO:0000313" key="6">
    <source>
        <dbReference type="EMBL" id="CAB4364961.1"/>
    </source>
</evidence>
<dbReference type="InterPro" id="IPR007221">
    <property type="entry name" value="MreC"/>
</dbReference>
<dbReference type="EMBL" id="CAESGF010000021">
    <property type="protein sequence ID" value="CAB4364961.1"/>
    <property type="molecule type" value="Genomic_DNA"/>
</dbReference>